<dbReference type="EMBL" id="RCTF01000005">
    <property type="protein sequence ID" value="RLP79608.1"/>
    <property type="molecule type" value="Genomic_DNA"/>
</dbReference>
<dbReference type="InterPro" id="IPR009377">
    <property type="entry name" value="EutA"/>
</dbReference>
<evidence type="ECO:0000313" key="2">
    <source>
        <dbReference type="Proteomes" id="UP000269692"/>
    </source>
</evidence>
<dbReference type="AlphaFoldDB" id="A0A3L7AIY0"/>
<dbReference type="GO" id="GO:0016829">
    <property type="term" value="F:lyase activity"/>
    <property type="evidence" value="ECO:0007669"/>
    <property type="project" value="UniProtKB-KW"/>
</dbReference>
<protein>
    <submittedName>
        <fullName evidence="1">Reactivating factor for ethanolamine ammonia lyase</fullName>
    </submittedName>
</protein>
<dbReference type="OrthoDB" id="1542at2"/>
<gene>
    <name evidence="1" type="ORF">D9R14_08085</name>
</gene>
<dbReference type="Pfam" id="PF06277">
    <property type="entry name" value="EutA"/>
    <property type="match status" value="1"/>
</dbReference>
<reference evidence="1 2" key="1">
    <citation type="submission" date="2018-10" db="EMBL/GenBank/DDBJ databases">
        <title>Xanthobacter tagetidis genome sequencing and assembly.</title>
        <authorList>
            <person name="Maclea K.S."/>
            <person name="Goen A.E."/>
            <person name="Fatima S.A."/>
        </authorList>
    </citation>
    <scope>NUCLEOTIDE SEQUENCE [LARGE SCALE GENOMIC DNA]</scope>
    <source>
        <strain evidence="1 2">ATCC 700314</strain>
    </source>
</reference>
<organism evidence="1 2">
    <name type="scientific">Xanthobacter tagetidis</name>
    <dbReference type="NCBI Taxonomy" id="60216"/>
    <lineage>
        <taxon>Bacteria</taxon>
        <taxon>Pseudomonadati</taxon>
        <taxon>Pseudomonadota</taxon>
        <taxon>Alphaproteobacteria</taxon>
        <taxon>Hyphomicrobiales</taxon>
        <taxon>Xanthobacteraceae</taxon>
        <taxon>Xanthobacter</taxon>
    </lineage>
</organism>
<dbReference type="Proteomes" id="UP000269692">
    <property type="component" value="Unassembled WGS sequence"/>
</dbReference>
<comment type="caution">
    <text evidence="1">The sequence shown here is derived from an EMBL/GenBank/DDBJ whole genome shotgun (WGS) entry which is preliminary data.</text>
</comment>
<name>A0A3L7AIY0_9HYPH</name>
<sequence length="478" mass="48848">MVNAGAAGDEVMLVGFDFGSTTSSAMAARARIALNCATGRQEFQSPRVVYRSEPVFTPFRAAGDIDICHVERHMERWLAEGGIAPEAVFSGGAIVTGLASEGANAEALAKLVEARLGDAIIATARDPALESWLAFMGSCAGLSRALPTRAILNLDIGGGTTNAALGEAGEVIATGCHFIGARHLRFAPGTYRLAFVSRRARAVLDHLGIAAREGDALAPAEVAAVTGFLVRALEALAEGDAAFFQAEPARLLVDVPLALPGGADPAVTFSGGVGELVYAARAGADLPPVTAFGDLGIDLACAILASPRLCRDLDLVPEHGGRATVCGLTLHATEVSGATLHLADTVPLPLRDLPILACLPPDADPARLGEAVALVARTRAGGCIRIAGGAGLGSAAAVKVLGARIAEALAARPPDGARPLVLLLADNAAKTLGLYATDFGRAPAPLLVIDEVPDRPAQFVRVGKARGGLVPISFYGLN</sequence>
<proteinExistence type="predicted"/>
<evidence type="ECO:0000313" key="1">
    <source>
        <dbReference type="EMBL" id="RLP79608.1"/>
    </source>
</evidence>
<keyword evidence="2" id="KW-1185">Reference proteome</keyword>
<dbReference type="RefSeq" id="WP_121622818.1">
    <property type="nucleotide sequence ID" value="NZ_JACIIW010000001.1"/>
</dbReference>
<accession>A0A3L7AIY0</accession>
<keyword evidence="1" id="KW-0456">Lyase</keyword>